<feature type="region of interest" description="Disordered" evidence="1">
    <location>
        <begin position="1"/>
        <end position="140"/>
    </location>
</feature>
<dbReference type="EMBL" id="BAABME010006314">
    <property type="protein sequence ID" value="GAA0168004.1"/>
    <property type="molecule type" value="Genomic_DNA"/>
</dbReference>
<dbReference type="Proteomes" id="UP001454036">
    <property type="component" value="Unassembled WGS sequence"/>
</dbReference>
<evidence type="ECO:0000256" key="1">
    <source>
        <dbReference type="SAM" id="MobiDB-lite"/>
    </source>
</evidence>
<evidence type="ECO:0000313" key="3">
    <source>
        <dbReference type="Proteomes" id="UP001454036"/>
    </source>
</evidence>
<feature type="compositionally biased region" description="Basic and acidic residues" evidence="1">
    <location>
        <begin position="123"/>
        <end position="133"/>
    </location>
</feature>
<feature type="compositionally biased region" description="Basic and acidic residues" evidence="1">
    <location>
        <begin position="15"/>
        <end position="31"/>
    </location>
</feature>
<organism evidence="2 3">
    <name type="scientific">Lithospermum erythrorhizon</name>
    <name type="common">Purple gromwell</name>
    <name type="synonym">Lithospermum officinale var. erythrorhizon</name>
    <dbReference type="NCBI Taxonomy" id="34254"/>
    <lineage>
        <taxon>Eukaryota</taxon>
        <taxon>Viridiplantae</taxon>
        <taxon>Streptophyta</taxon>
        <taxon>Embryophyta</taxon>
        <taxon>Tracheophyta</taxon>
        <taxon>Spermatophyta</taxon>
        <taxon>Magnoliopsida</taxon>
        <taxon>eudicotyledons</taxon>
        <taxon>Gunneridae</taxon>
        <taxon>Pentapetalae</taxon>
        <taxon>asterids</taxon>
        <taxon>lamiids</taxon>
        <taxon>Boraginales</taxon>
        <taxon>Boraginaceae</taxon>
        <taxon>Boraginoideae</taxon>
        <taxon>Lithospermeae</taxon>
        <taxon>Lithospermum</taxon>
    </lineage>
</organism>
<accession>A0AAV3QV73</accession>
<feature type="compositionally biased region" description="Basic and acidic residues" evidence="1">
    <location>
        <begin position="50"/>
        <end position="71"/>
    </location>
</feature>
<keyword evidence="3" id="KW-1185">Reference proteome</keyword>
<evidence type="ECO:0000313" key="2">
    <source>
        <dbReference type="EMBL" id="GAA0168004.1"/>
    </source>
</evidence>
<feature type="compositionally biased region" description="Basic and acidic residues" evidence="1">
    <location>
        <begin position="103"/>
        <end position="114"/>
    </location>
</feature>
<name>A0AAV3QV73_LITER</name>
<comment type="caution">
    <text evidence="2">The sequence shown here is derived from an EMBL/GenBank/DDBJ whole genome shotgun (WGS) entry which is preliminary data.</text>
</comment>
<dbReference type="AlphaFoldDB" id="A0AAV3QV73"/>
<protein>
    <submittedName>
        <fullName evidence="2">Uncharacterized protein</fullName>
    </submittedName>
</protein>
<proteinExistence type="predicted"/>
<feature type="compositionally biased region" description="Basic and acidic residues" evidence="1">
    <location>
        <begin position="78"/>
        <end position="88"/>
    </location>
</feature>
<sequence>MDKEHNPQDRPGINRGKDKVHADEVLPDHESSNSNYAPSRARGKGKNTCCRHERSLSEDSHTREPSYRHGYDLTPSDRSPERSLVRENRRLHKGKVKSQSICNHRDKYSKVQHGDRRRNKVHRAPDHPARRDAGGSSNADLQKQVDELKALLKEITPGRGPVKHITLFPFSDRLRHAEMPRGFRLPKFKTFSGLGDPSNHLKSLTLNSPFGTSTMSYMQERSLAACRVKL</sequence>
<reference evidence="2 3" key="1">
    <citation type="submission" date="2024-01" db="EMBL/GenBank/DDBJ databases">
        <title>The complete chloroplast genome sequence of Lithospermum erythrorhizon: insights into the phylogenetic relationship among Boraginaceae species and the maternal lineages of purple gromwells.</title>
        <authorList>
            <person name="Okada T."/>
            <person name="Watanabe K."/>
        </authorList>
    </citation>
    <scope>NUCLEOTIDE SEQUENCE [LARGE SCALE GENOMIC DNA]</scope>
</reference>
<gene>
    <name evidence="2" type="ORF">LIER_22822</name>
</gene>